<keyword evidence="3" id="KW-1185">Reference proteome</keyword>
<sequence>MRDQEIKKIFFEVIRYQNEIIVSVSKQSSTSQEVKEFVMQSHIDEDIKKYNKGLTNCIKEYKITMNKCEAEIKLATAELRKIIDQQAQIIAEQAKIIEEQAKTIERQAKIIEEQAKTIAQQAKQLEEQAKRISKLERILKLNNINVDDYD</sequence>
<dbReference type="AlphaFoldDB" id="W6AG32"/>
<organism evidence="2 3">
    <name type="scientific">Spiroplasma culicicola AES-1</name>
    <dbReference type="NCBI Taxonomy" id="1276246"/>
    <lineage>
        <taxon>Bacteria</taxon>
        <taxon>Bacillati</taxon>
        <taxon>Mycoplasmatota</taxon>
        <taxon>Mollicutes</taxon>
        <taxon>Entomoplasmatales</taxon>
        <taxon>Spiroplasmataceae</taxon>
        <taxon>Spiroplasma</taxon>
    </lineage>
</organism>
<dbReference type="Proteomes" id="UP000019267">
    <property type="component" value="Chromosome"/>
</dbReference>
<reference evidence="2 3" key="1">
    <citation type="journal article" date="2014" name="Genome Biol. Evol.">
        <title>Molecular evolution of the substrate utilization strategies and putative virulence factors in mosquito-associated Spiroplasma species.</title>
        <authorList>
            <person name="Chang T.H."/>
            <person name="Lo W.S."/>
            <person name="Ku C."/>
            <person name="Chen L.L."/>
            <person name="Kuo C.H."/>
        </authorList>
    </citation>
    <scope>NUCLEOTIDE SEQUENCE [LARGE SCALE GENOMIC DNA]</scope>
    <source>
        <strain evidence="2">AES-1</strain>
    </source>
</reference>
<evidence type="ECO:0000313" key="3">
    <source>
        <dbReference type="Proteomes" id="UP000019267"/>
    </source>
</evidence>
<feature type="coiled-coil region" evidence="1">
    <location>
        <begin position="58"/>
        <end position="142"/>
    </location>
</feature>
<dbReference type="EMBL" id="CP006681">
    <property type="protein sequence ID" value="AHI52669.1"/>
    <property type="molecule type" value="Genomic_DNA"/>
</dbReference>
<dbReference type="KEGG" id="scq:SCULI_v1c03280"/>
<keyword evidence="1" id="KW-0175">Coiled coil</keyword>
<dbReference type="Gene3D" id="6.10.250.1010">
    <property type="match status" value="1"/>
</dbReference>
<dbReference type="PATRIC" id="fig|1276246.3.peg.327"/>
<protein>
    <submittedName>
        <fullName evidence="2">Uncharacterized protein</fullName>
    </submittedName>
</protein>
<dbReference type="HOGENOM" id="CLU_1739382_0_0_14"/>
<dbReference type="STRING" id="1276246.SCULI_v1c03280"/>
<name>W6AG32_9MOLU</name>
<evidence type="ECO:0000313" key="2">
    <source>
        <dbReference type="EMBL" id="AHI52669.1"/>
    </source>
</evidence>
<accession>W6AG32</accession>
<gene>
    <name evidence="2" type="ORF">SCULI_v1c03280</name>
</gene>
<evidence type="ECO:0000256" key="1">
    <source>
        <dbReference type="SAM" id="Coils"/>
    </source>
</evidence>
<proteinExistence type="predicted"/>